<sequence length="181" mass="20942">MNYQILCFHSLKGIPDLIEALEVLDSEEHFRTGGIQTTKKELANKILELNSGLYILRHDYDEIASYQGISTEEARARFDFIQIHSQETIPGISMILFDTIITVDIPFKSFGQNHDDILIKVKQYLKLILKETGYFAFDAEAEIVYSYETLGSLKFNLLRAKGTIPQQAVTLKKEKSWWKFW</sequence>
<dbReference type="EMBL" id="PYGD01000007">
    <property type="protein sequence ID" value="PSK90868.1"/>
    <property type="molecule type" value="Genomic_DNA"/>
</dbReference>
<dbReference type="Proteomes" id="UP000240572">
    <property type="component" value="Unassembled WGS sequence"/>
</dbReference>
<proteinExistence type="predicted"/>
<dbReference type="AlphaFoldDB" id="A0A2P8D0X4"/>
<comment type="caution">
    <text evidence="1">The sequence shown here is derived from an EMBL/GenBank/DDBJ whole genome shotgun (WGS) entry which is preliminary data.</text>
</comment>
<dbReference type="RefSeq" id="WP_106524132.1">
    <property type="nucleotide sequence ID" value="NZ_PYGD01000007.1"/>
</dbReference>
<name>A0A2P8D0X4_9BACT</name>
<keyword evidence="2" id="KW-1185">Reference proteome</keyword>
<organism evidence="1 2">
    <name type="scientific">Taibaiella chishuiensis</name>
    <dbReference type="NCBI Taxonomy" id="1434707"/>
    <lineage>
        <taxon>Bacteria</taxon>
        <taxon>Pseudomonadati</taxon>
        <taxon>Bacteroidota</taxon>
        <taxon>Chitinophagia</taxon>
        <taxon>Chitinophagales</taxon>
        <taxon>Chitinophagaceae</taxon>
        <taxon>Taibaiella</taxon>
    </lineage>
</organism>
<accession>A0A2P8D0X4</accession>
<evidence type="ECO:0000313" key="2">
    <source>
        <dbReference type="Proteomes" id="UP000240572"/>
    </source>
</evidence>
<protein>
    <submittedName>
        <fullName evidence="1">Uncharacterized protein</fullName>
    </submittedName>
</protein>
<evidence type="ECO:0000313" key="1">
    <source>
        <dbReference type="EMBL" id="PSK90868.1"/>
    </source>
</evidence>
<reference evidence="1 2" key="1">
    <citation type="submission" date="2018-03" db="EMBL/GenBank/DDBJ databases">
        <title>Genomic Encyclopedia of Type Strains, Phase III (KMG-III): the genomes of soil and plant-associated and newly described type strains.</title>
        <authorList>
            <person name="Whitman W."/>
        </authorList>
    </citation>
    <scope>NUCLEOTIDE SEQUENCE [LARGE SCALE GENOMIC DNA]</scope>
    <source>
        <strain evidence="1 2">CGMCC 1.12700</strain>
    </source>
</reference>
<gene>
    <name evidence="1" type="ORF">B0I18_107280</name>
</gene>